<dbReference type="EMBL" id="CP024785">
    <property type="protein sequence ID" value="AUB38798.1"/>
    <property type="molecule type" value="Genomic_DNA"/>
</dbReference>
<proteinExistence type="predicted"/>
<dbReference type="KEGG" id="nfl:COO91_04773"/>
<organism evidence="1 2">
    <name type="scientific">Nostoc flagelliforme CCNUN1</name>
    <dbReference type="NCBI Taxonomy" id="2038116"/>
    <lineage>
        <taxon>Bacteria</taxon>
        <taxon>Bacillati</taxon>
        <taxon>Cyanobacteriota</taxon>
        <taxon>Cyanophyceae</taxon>
        <taxon>Nostocales</taxon>
        <taxon>Nostocaceae</taxon>
        <taxon>Nostoc</taxon>
    </lineage>
</organism>
<gene>
    <name evidence="1" type="ORF">COO91_04773</name>
</gene>
<dbReference type="AlphaFoldDB" id="A0A2K8STT2"/>
<name>A0A2K8STT2_9NOSO</name>
<evidence type="ECO:0000313" key="2">
    <source>
        <dbReference type="Proteomes" id="UP000232003"/>
    </source>
</evidence>
<accession>A0A2K8STT2</accession>
<dbReference type="Proteomes" id="UP000232003">
    <property type="component" value="Chromosome"/>
</dbReference>
<evidence type="ECO:0000313" key="1">
    <source>
        <dbReference type="EMBL" id="AUB38798.1"/>
    </source>
</evidence>
<keyword evidence="2" id="KW-1185">Reference proteome</keyword>
<reference evidence="1 2" key="1">
    <citation type="submission" date="2017-11" db="EMBL/GenBank/DDBJ databases">
        <title>Complete genome of a free-living desiccation-tolerant cyanobacterium and its photosynthetic adaptation to extreme terrestrial habitat.</title>
        <authorList>
            <person name="Shang J."/>
        </authorList>
    </citation>
    <scope>NUCLEOTIDE SEQUENCE [LARGE SCALE GENOMIC DNA]</scope>
    <source>
        <strain evidence="1 2">CCNUN1</strain>
    </source>
</reference>
<sequence>MCVHGSLRNGGNSDIVPSPMHRGGLGWGKTLVNQLFQTCVYTVVAKGRGDKG</sequence>
<protein>
    <submittedName>
        <fullName evidence="1">Uncharacterized protein</fullName>
    </submittedName>
</protein>